<gene>
    <name evidence="3" type="ORF">MET9862_03532</name>
</gene>
<dbReference type="InterPro" id="IPR001309">
    <property type="entry name" value="Pept_C14_p20"/>
</dbReference>
<keyword evidence="4" id="KW-1185">Reference proteome</keyword>
<organism evidence="3 4">
    <name type="scientific">Methylobacterium symbioticum</name>
    <dbReference type="NCBI Taxonomy" id="2584084"/>
    <lineage>
        <taxon>Bacteria</taxon>
        <taxon>Pseudomonadati</taxon>
        <taxon>Pseudomonadota</taxon>
        <taxon>Alphaproteobacteria</taxon>
        <taxon>Hyphomicrobiales</taxon>
        <taxon>Methylobacteriaceae</taxon>
        <taxon>Methylobacterium</taxon>
    </lineage>
</organism>
<evidence type="ECO:0000259" key="2">
    <source>
        <dbReference type="PROSITE" id="PS50208"/>
    </source>
</evidence>
<dbReference type="Gene3D" id="3.40.50.1460">
    <property type="match status" value="1"/>
</dbReference>
<dbReference type="EMBL" id="CABFPH010000054">
    <property type="protein sequence ID" value="VUD72925.1"/>
    <property type="molecule type" value="Genomic_DNA"/>
</dbReference>
<dbReference type="PANTHER" id="PTHR22576:SF37">
    <property type="entry name" value="MUCOSA-ASSOCIATED LYMPHOID TISSUE LYMPHOMA TRANSLOCATION PROTEIN 1"/>
    <property type="match status" value="1"/>
</dbReference>
<dbReference type="GO" id="GO:0006508">
    <property type="term" value="P:proteolysis"/>
    <property type="evidence" value="ECO:0007669"/>
    <property type="project" value="InterPro"/>
</dbReference>
<dbReference type="SUPFAM" id="SSF52129">
    <property type="entry name" value="Caspase-like"/>
    <property type="match status" value="1"/>
</dbReference>
<dbReference type="AlphaFoldDB" id="A0A509EHK2"/>
<dbReference type="GO" id="GO:0004197">
    <property type="term" value="F:cysteine-type endopeptidase activity"/>
    <property type="evidence" value="ECO:0007669"/>
    <property type="project" value="InterPro"/>
</dbReference>
<accession>A0A509EHK2</accession>
<evidence type="ECO:0000313" key="3">
    <source>
        <dbReference type="EMBL" id="VUD72925.1"/>
    </source>
</evidence>
<protein>
    <recommendedName>
        <fullName evidence="2">Caspase family p20 domain-containing protein</fullName>
    </recommendedName>
</protein>
<evidence type="ECO:0000256" key="1">
    <source>
        <dbReference type="SAM" id="MobiDB-lite"/>
    </source>
</evidence>
<dbReference type="InterPro" id="IPR011600">
    <property type="entry name" value="Pept_C14_caspase"/>
</dbReference>
<feature type="region of interest" description="Disordered" evidence="1">
    <location>
        <begin position="296"/>
        <end position="325"/>
    </location>
</feature>
<proteinExistence type="predicted"/>
<feature type="compositionally biased region" description="Basic and acidic residues" evidence="1">
    <location>
        <begin position="296"/>
        <end position="305"/>
    </location>
</feature>
<reference evidence="3 4" key="1">
    <citation type="submission" date="2019-06" db="EMBL/GenBank/DDBJ databases">
        <authorList>
            <person name="Rodrigo-Torres L."/>
            <person name="Arahal R. D."/>
            <person name="Lucena T."/>
        </authorList>
    </citation>
    <scope>NUCLEOTIDE SEQUENCE [LARGE SCALE GENOMIC DNA]</scope>
    <source>
        <strain evidence="3 4">SB0023/3</strain>
    </source>
</reference>
<dbReference type="InterPro" id="IPR052039">
    <property type="entry name" value="Caspase-related_regulators"/>
</dbReference>
<dbReference type="PROSITE" id="PS50208">
    <property type="entry name" value="CASPASE_P20"/>
    <property type="match status" value="1"/>
</dbReference>
<dbReference type="Pfam" id="PF00656">
    <property type="entry name" value="Peptidase_C14"/>
    <property type="match status" value="1"/>
</dbReference>
<feature type="domain" description="Caspase family p20" evidence="2">
    <location>
        <begin position="35"/>
        <end position="165"/>
    </location>
</feature>
<sequence>MRVAATSLIYAVNNLSRSFVLLVALLTSFGCLADERRVALVIGNGTYRYAPPLRNTLQDATAVANALRDVGFSKVTVAVEQTRNQLLDTLRTFSAEAETAEWAVLYYAGHGIEINGTNFLIPVDAHLSSDRDASFEAINLNQVLAAVEGARRLRLILLDACRENPFLATMKRLNGTRSISRGLARIEPEGGTLVAFAAKDGQVAWDGGQSNSPFTSALLRYIRTPNLELSRLLRKIRNDVLIETGRRQEPFVYGSLPDEDFYFVTARPERPVPAPPKEPQASMGPEAIRLDEAVKAPDASGKPDRPSAPPPHGTPVANLKDPDPKQNARILASNTQAELRRLGCGPSVVRPVWETEAKSSLQRFNRFANMSVEPKNIDEAFLSKLQSLSPPICTVSCTDGFVAVNNECVAKPCRAGERRAANGVCAAVQDRPKHQDIVKPTPKPSKPPPAVLVEAPRRLKAVPPQRRLSRPKTGCTLFNGACI</sequence>
<dbReference type="PROSITE" id="PS51257">
    <property type="entry name" value="PROKAR_LIPOPROTEIN"/>
    <property type="match status" value="1"/>
</dbReference>
<name>A0A509EHK2_9HYPH</name>
<dbReference type="Proteomes" id="UP000410984">
    <property type="component" value="Unassembled WGS sequence"/>
</dbReference>
<evidence type="ECO:0000313" key="4">
    <source>
        <dbReference type="Proteomes" id="UP000410984"/>
    </source>
</evidence>
<dbReference type="PANTHER" id="PTHR22576">
    <property type="entry name" value="MUCOSA ASSOCIATED LYMPHOID TISSUE LYMPHOMA TRANSLOCATION PROTEIN 1/PARACASPASE"/>
    <property type="match status" value="1"/>
</dbReference>
<dbReference type="InterPro" id="IPR029030">
    <property type="entry name" value="Caspase-like_dom_sf"/>
</dbReference>